<organism evidence="2 3">
    <name type="scientific">Actinomadura parmotrematis</name>
    <dbReference type="NCBI Taxonomy" id="2864039"/>
    <lineage>
        <taxon>Bacteria</taxon>
        <taxon>Bacillati</taxon>
        <taxon>Actinomycetota</taxon>
        <taxon>Actinomycetes</taxon>
        <taxon>Streptosporangiales</taxon>
        <taxon>Thermomonosporaceae</taxon>
        <taxon>Actinomadura</taxon>
    </lineage>
</organism>
<accession>A0ABS7FKH8</accession>
<keyword evidence="3" id="KW-1185">Reference proteome</keyword>
<dbReference type="RefSeq" id="WP_220161989.1">
    <property type="nucleotide sequence ID" value="NZ_JAIBOA010000001.1"/>
</dbReference>
<evidence type="ECO:0000256" key="1">
    <source>
        <dbReference type="SAM" id="MobiDB-lite"/>
    </source>
</evidence>
<name>A0ABS7FKH8_9ACTN</name>
<gene>
    <name evidence="2" type="ORF">K1Y72_00095</name>
</gene>
<reference evidence="2 3" key="1">
    <citation type="submission" date="2021-07" db="EMBL/GenBank/DDBJ databases">
        <title>Actinomadura sp. PM05-2 isolated from lichen.</title>
        <authorList>
            <person name="Somphong A."/>
            <person name="Phongsopitanun W."/>
            <person name="Tanasupawat S."/>
            <person name="Peongsungnone V."/>
        </authorList>
    </citation>
    <scope>NUCLEOTIDE SEQUENCE [LARGE SCALE GENOMIC DNA]</scope>
    <source>
        <strain evidence="2 3">PM05-2</strain>
    </source>
</reference>
<feature type="region of interest" description="Disordered" evidence="1">
    <location>
        <begin position="1"/>
        <end position="29"/>
    </location>
</feature>
<comment type="caution">
    <text evidence="2">The sequence shown here is derived from an EMBL/GenBank/DDBJ whole genome shotgun (WGS) entry which is preliminary data.</text>
</comment>
<dbReference type="EMBL" id="JAIBOA010000001">
    <property type="protein sequence ID" value="MBW8480745.1"/>
    <property type="molecule type" value="Genomic_DNA"/>
</dbReference>
<protein>
    <submittedName>
        <fullName evidence="2">Uncharacterized protein</fullName>
    </submittedName>
</protein>
<sequence length="89" mass="8984">MSNNAAHEMSPAQARLAGRFAGNPGDPGMAGATYAGQQVMTGKELDPAVTGLIAWLPPAGGALTAAAIDRWTEAARSVLTLAYVSGGEE</sequence>
<proteinExistence type="predicted"/>
<evidence type="ECO:0000313" key="3">
    <source>
        <dbReference type="Proteomes" id="UP000774570"/>
    </source>
</evidence>
<dbReference type="Proteomes" id="UP000774570">
    <property type="component" value="Unassembled WGS sequence"/>
</dbReference>
<evidence type="ECO:0000313" key="2">
    <source>
        <dbReference type="EMBL" id="MBW8480745.1"/>
    </source>
</evidence>